<dbReference type="GeneID" id="9825401"/>
<keyword evidence="4" id="KW-1185">Reference proteome</keyword>
<evidence type="ECO:0000256" key="2">
    <source>
        <dbReference type="SAM" id="SignalP"/>
    </source>
</evidence>
<feature type="transmembrane region" description="Helical" evidence="1">
    <location>
        <begin position="103"/>
        <end position="123"/>
    </location>
</feature>
<feature type="transmembrane region" description="Helical" evidence="1">
    <location>
        <begin position="69"/>
        <end position="91"/>
    </location>
</feature>
<evidence type="ECO:0000256" key="1">
    <source>
        <dbReference type="SAM" id="Phobius"/>
    </source>
</evidence>
<dbReference type="HOGENOM" id="CLU_1918991_0_0_1"/>
<dbReference type="Proteomes" id="UP000008281">
    <property type="component" value="Unassembled WGS sequence"/>
</dbReference>
<dbReference type="CTD" id="9825401"/>
<dbReference type="RefSeq" id="XP_003118047.2">
    <property type="nucleotide sequence ID" value="XM_003117999.2"/>
</dbReference>
<dbReference type="FunCoup" id="E3LEE8">
    <property type="interactions" value="1080"/>
</dbReference>
<reference evidence="3" key="1">
    <citation type="submission" date="2007-07" db="EMBL/GenBank/DDBJ databases">
        <title>PCAP assembly of the Caenorhabditis remanei genome.</title>
        <authorList>
            <consortium name="The Caenorhabditis remanei Sequencing Consortium"/>
            <person name="Wilson R.K."/>
        </authorList>
    </citation>
    <scope>NUCLEOTIDE SEQUENCE [LARGE SCALE GENOMIC DNA]</scope>
    <source>
        <strain evidence="3">PB4641</strain>
    </source>
</reference>
<dbReference type="OMA" id="IACICET"/>
<proteinExistence type="predicted"/>
<dbReference type="KEGG" id="crq:GCK72_024286"/>
<evidence type="ECO:0000313" key="3">
    <source>
        <dbReference type="EMBL" id="EFO82645.1"/>
    </source>
</evidence>
<accession>E3LEE8</accession>
<keyword evidence="1" id="KW-0472">Membrane</keyword>
<name>E3LEE8_CAERE</name>
<evidence type="ECO:0000313" key="4">
    <source>
        <dbReference type="Proteomes" id="UP000008281"/>
    </source>
</evidence>
<dbReference type="eggNOG" id="ENOG502TIHA">
    <property type="taxonomic scope" value="Eukaryota"/>
</dbReference>
<keyword evidence="1" id="KW-1133">Transmembrane helix</keyword>
<sequence>MKFKVLTFFFFYLFLARPDANNKTVVIVGTFVVLKLQKLIFMTVKTRNCRANENYVVAPGNAFAESTAQAFRCFAFFIEFFFIVLYSRVIAYMCETPASRNIVSAYTVVFLIIHAWEHLLAGINANRATNNL</sequence>
<gene>
    <name evidence="3" type="ORF">CRE_00802</name>
</gene>
<feature type="signal peptide" evidence="2">
    <location>
        <begin position="1"/>
        <end position="20"/>
    </location>
</feature>
<dbReference type="EMBL" id="DS268407">
    <property type="protein sequence ID" value="EFO82645.1"/>
    <property type="molecule type" value="Genomic_DNA"/>
</dbReference>
<keyword evidence="2" id="KW-0732">Signal</keyword>
<dbReference type="InParanoid" id="E3LEE8"/>
<organism evidence="4">
    <name type="scientific">Caenorhabditis remanei</name>
    <name type="common">Caenorhabditis vulgaris</name>
    <dbReference type="NCBI Taxonomy" id="31234"/>
    <lineage>
        <taxon>Eukaryota</taxon>
        <taxon>Metazoa</taxon>
        <taxon>Ecdysozoa</taxon>
        <taxon>Nematoda</taxon>
        <taxon>Chromadorea</taxon>
        <taxon>Rhabditida</taxon>
        <taxon>Rhabditina</taxon>
        <taxon>Rhabditomorpha</taxon>
        <taxon>Rhabditoidea</taxon>
        <taxon>Rhabditidae</taxon>
        <taxon>Peloderinae</taxon>
        <taxon>Caenorhabditis</taxon>
    </lineage>
</organism>
<feature type="chain" id="PRO_5003174733" evidence="2">
    <location>
        <begin position="21"/>
        <end position="132"/>
    </location>
</feature>
<protein>
    <submittedName>
        <fullName evidence="3">Uncharacterized protein</fullName>
    </submittedName>
</protein>
<keyword evidence="1" id="KW-0812">Transmembrane</keyword>
<dbReference type="OrthoDB" id="5874083at2759"/>
<dbReference type="AlphaFoldDB" id="E3LEE8"/>